<dbReference type="NCBIfam" id="TIGR00099">
    <property type="entry name" value="Cof-subfamily"/>
    <property type="match status" value="1"/>
</dbReference>
<sequence>MNLSQVKLVVTDMDGTLLNSKHEVSTHFFDLFKKLKAHDIIFVAASGRQYCSMIDKLDTIKDDIIIVSENGGLAVKNDTTLLSTPISPDNLPEIVSLISTLDNTHPVFCTQYKAYAMSTSKPLVDLLSEYYTNYSIIDHVDAIEEDIFKIALYHEVSSEKHVYPHVKHLESKYKVKVSANHWVDISEDLANKGHAISLIQKAYDITEEETMVFGDYNNDLEMLKLGYFSYAMQNAHPNVKETARFETKNNDNAGVEYILEQLVNAKDALKAQ</sequence>
<dbReference type="GO" id="GO:0005829">
    <property type="term" value="C:cytosol"/>
    <property type="evidence" value="ECO:0007669"/>
    <property type="project" value="TreeGrafter"/>
</dbReference>
<dbReference type="PANTHER" id="PTHR10000:SF8">
    <property type="entry name" value="HAD SUPERFAMILY HYDROLASE-LIKE, TYPE 3"/>
    <property type="match status" value="1"/>
</dbReference>
<dbReference type="Pfam" id="PF08282">
    <property type="entry name" value="Hydrolase_3"/>
    <property type="match status" value="1"/>
</dbReference>
<evidence type="ECO:0000313" key="2">
    <source>
        <dbReference type="Proteomes" id="UP000235826"/>
    </source>
</evidence>
<dbReference type="Gene3D" id="3.40.50.1000">
    <property type="entry name" value="HAD superfamily/HAD-like"/>
    <property type="match status" value="1"/>
</dbReference>
<evidence type="ECO:0000313" key="1">
    <source>
        <dbReference type="EMBL" id="AUP77880.1"/>
    </source>
</evidence>
<dbReference type="AlphaFoldDB" id="A0A2K9PLE8"/>
<dbReference type="InterPro" id="IPR000150">
    <property type="entry name" value="Cof"/>
</dbReference>
<dbReference type="InterPro" id="IPR023214">
    <property type="entry name" value="HAD_sf"/>
</dbReference>
<dbReference type="EMBL" id="CP025791">
    <property type="protein sequence ID" value="AUP77880.1"/>
    <property type="molecule type" value="Genomic_DNA"/>
</dbReference>
<dbReference type="PROSITE" id="PS01228">
    <property type="entry name" value="COF_1"/>
    <property type="match status" value="1"/>
</dbReference>
<dbReference type="SFLD" id="SFLDG01144">
    <property type="entry name" value="C2.B.4:_PGP_Like"/>
    <property type="match status" value="1"/>
</dbReference>
<dbReference type="InterPro" id="IPR036412">
    <property type="entry name" value="HAD-like_sf"/>
</dbReference>
<dbReference type="GO" id="GO:0016791">
    <property type="term" value="F:phosphatase activity"/>
    <property type="evidence" value="ECO:0007669"/>
    <property type="project" value="TreeGrafter"/>
</dbReference>
<dbReference type="OrthoDB" id="9814970at2"/>
<dbReference type="SUPFAM" id="SSF56784">
    <property type="entry name" value="HAD-like"/>
    <property type="match status" value="1"/>
</dbReference>
<dbReference type="KEGG" id="fek:C1H87_03790"/>
<accession>A0A2K9PLE8</accession>
<dbReference type="NCBIfam" id="TIGR01484">
    <property type="entry name" value="HAD-SF-IIB"/>
    <property type="match status" value="1"/>
</dbReference>
<keyword evidence="2" id="KW-1185">Reference proteome</keyword>
<reference evidence="1 2" key="1">
    <citation type="submission" date="2018-01" db="EMBL/GenBank/DDBJ databases">
        <title>Complete genome sequence of Flavivirga eckloniae ECD14 isolated from seaweed Ecklonia cava.</title>
        <authorList>
            <person name="Lee J.H."/>
            <person name="Baik K.S."/>
            <person name="Seong C.N."/>
        </authorList>
    </citation>
    <scope>NUCLEOTIDE SEQUENCE [LARGE SCALE GENOMIC DNA]</scope>
    <source>
        <strain evidence="1 2">ECD14</strain>
    </source>
</reference>
<dbReference type="PANTHER" id="PTHR10000">
    <property type="entry name" value="PHOSPHOSERINE PHOSPHATASE"/>
    <property type="match status" value="1"/>
</dbReference>
<dbReference type="InterPro" id="IPR006379">
    <property type="entry name" value="HAD-SF_hydro_IIB"/>
</dbReference>
<organism evidence="1 2">
    <name type="scientific">Flavivirga eckloniae</name>
    <dbReference type="NCBI Taxonomy" id="1803846"/>
    <lineage>
        <taxon>Bacteria</taxon>
        <taxon>Pseudomonadati</taxon>
        <taxon>Bacteroidota</taxon>
        <taxon>Flavobacteriia</taxon>
        <taxon>Flavobacteriales</taxon>
        <taxon>Flavobacteriaceae</taxon>
        <taxon>Flavivirga</taxon>
    </lineage>
</organism>
<dbReference type="RefSeq" id="WP_102754539.1">
    <property type="nucleotide sequence ID" value="NZ_CP025791.1"/>
</dbReference>
<dbReference type="GO" id="GO:0000287">
    <property type="term" value="F:magnesium ion binding"/>
    <property type="evidence" value="ECO:0007669"/>
    <property type="project" value="TreeGrafter"/>
</dbReference>
<dbReference type="Proteomes" id="UP000235826">
    <property type="component" value="Chromosome"/>
</dbReference>
<dbReference type="Gene3D" id="3.30.1240.10">
    <property type="match status" value="1"/>
</dbReference>
<dbReference type="CDD" id="cd07518">
    <property type="entry name" value="HAD_YbiV-Like"/>
    <property type="match status" value="1"/>
</dbReference>
<gene>
    <name evidence="1" type="ORF">C1H87_03790</name>
</gene>
<keyword evidence="1" id="KW-0378">Hydrolase</keyword>
<dbReference type="SFLD" id="SFLDG01140">
    <property type="entry name" value="C2.B:_Phosphomannomutase_and_P"/>
    <property type="match status" value="1"/>
</dbReference>
<proteinExistence type="predicted"/>
<protein>
    <submittedName>
        <fullName evidence="1">Cof-type HAD-IIB family hydrolase</fullName>
    </submittedName>
</protein>
<name>A0A2K9PLE8_9FLAO</name>
<dbReference type="SFLD" id="SFLDS00003">
    <property type="entry name" value="Haloacid_Dehalogenase"/>
    <property type="match status" value="1"/>
</dbReference>